<comment type="subcellular location">
    <subcellularLocation>
        <location evidence="1">Endomembrane system</location>
        <topology evidence="1">Multi-pass membrane protein</topology>
    </subcellularLocation>
</comment>
<evidence type="ECO:0000313" key="7">
    <source>
        <dbReference type="Proteomes" id="UP000292110"/>
    </source>
</evidence>
<dbReference type="InterPro" id="IPR008217">
    <property type="entry name" value="Ccc1_fam"/>
</dbReference>
<feature type="transmembrane region" description="Helical" evidence="5">
    <location>
        <begin position="48"/>
        <end position="70"/>
    </location>
</feature>
<dbReference type="CDD" id="cd02432">
    <property type="entry name" value="Nodulin-21_like_1"/>
    <property type="match status" value="1"/>
</dbReference>
<evidence type="ECO:0000256" key="2">
    <source>
        <dbReference type="ARBA" id="ARBA00022692"/>
    </source>
</evidence>
<gene>
    <name evidence="6" type="ORF">EXE30_07030</name>
</gene>
<reference evidence="6 7" key="1">
    <citation type="submission" date="2019-02" db="EMBL/GenBank/DDBJ databases">
        <title>The draft genome of Acinetobacter halotolerans strain JCM 31009.</title>
        <authorList>
            <person name="Qin J."/>
            <person name="Feng Y."/>
            <person name="Nemec A."/>
            <person name="Zong Z."/>
        </authorList>
    </citation>
    <scope>NUCLEOTIDE SEQUENCE [LARGE SCALE GENOMIC DNA]</scope>
    <source>
        <strain evidence="6 7">JCM 31009</strain>
    </source>
</reference>
<evidence type="ECO:0000256" key="5">
    <source>
        <dbReference type="SAM" id="Phobius"/>
    </source>
</evidence>
<dbReference type="EMBL" id="SGIM01000004">
    <property type="protein sequence ID" value="RZF53721.1"/>
    <property type="molecule type" value="Genomic_DNA"/>
</dbReference>
<feature type="transmembrane region" description="Helical" evidence="5">
    <location>
        <begin position="20"/>
        <end position="42"/>
    </location>
</feature>
<organism evidence="6 7">
    <name type="scientific">Acinetobacter halotolerans</name>
    <dbReference type="NCBI Taxonomy" id="1752076"/>
    <lineage>
        <taxon>Bacteria</taxon>
        <taxon>Pseudomonadati</taxon>
        <taxon>Pseudomonadota</taxon>
        <taxon>Gammaproteobacteria</taxon>
        <taxon>Moraxellales</taxon>
        <taxon>Moraxellaceae</taxon>
        <taxon>Acinetobacter</taxon>
    </lineage>
</organism>
<keyword evidence="3 5" id="KW-1133">Transmembrane helix</keyword>
<dbReference type="Pfam" id="PF01988">
    <property type="entry name" value="VIT1"/>
    <property type="match status" value="1"/>
</dbReference>
<sequence>MTFSHHAEPHAIQRSGWLRAAVLGANDGIISVTSLVMGMAASGAHAQTLLVTCIAGLIAGATSMAAGEYVSVKSQEDIEKADLKFEAKELKRNPEAELNELTQIYITRGLAPALALEVATQLTAHDALGAHARDEIGIHENTAANPIQAALSSAAAFSCGAALPMFAILLSAETYISQTVMFTGILSLALLGAMSGYIANTSILKSSLRITLWGILAMLFSSWVGSLFNVQTL</sequence>
<keyword evidence="4 5" id="KW-0472">Membrane</keyword>
<dbReference type="PANTHER" id="PTHR31851">
    <property type="entry name" value="FE(2+)/MN(2+) TRANSPORTER PCL1"/>
    <property type="match status" value="1"/>
</dbReference>
<dbReference type="Proteomes" id="UP000292110">
    <property type="component" value="Unassembled WGS sequence"/>
</dbReference>
<feature type="transmembrane region" description="Helical" evidence="5">
    <location>
        <begin position="149"/>
        <end position="169"/>
    </location>
</feature>
<name>A0A4Q6XKK9_9GAMM</name>
<dbReference type="AlphaFoldDB" id="A0A4Q6XKK9"/>
<dbReference type="GO" id="GO:0005384">
    <property type="term" value="F:manganese ion transmembrane transporter activity"/>
    <property type="evidence" value="ECO:0007669"/>
    <property type="project" value="InterPro"/>
</dbReference>
<accession>A0A4Q6XKK9</accession>
<evidence type="ECO:0000256" key="3">
    <source>
        <dbReference type="ARBA" id="ARBA00022989"/>
    </source>
</evidence>
<evidence type="ECO:0000313" key="6">
    <source>
        <dbReference type="EMBL" id="RZF53721.1"/>
    </source>
</evidence>
<proteinExistence type="predicted"/>
<keyword evidence="7" id="KW-1185">Reference proteome</keyword>
<keyword evidence="2 5" id="KW-0812">Transmembrane</keyword>
<dbReference type="GO" id="GO:0012505">
    <property type="term" value="C:endomembrane system"/>
    <property type="evidence" value="ECO:0007669"/>
    <property type="project" value="UniProtKB-SubCell"/>
</dbReference>
<dbReference type="GO" id="GO:0030026">
    <property type="term" value="P:intracellular manganese ion homeostasis"/>
    <property type="evidence" value="ECO:0007669"/>
    <property type="project" value="InterPro"/>
</dbReference>
<protein>
    <submittedName>
        <fullName evidence="6">VIT family protein</fullName>
    </submittedName>
</protein>
<feature type="transmembrane region" description="Helical" evidence="5">
    <location>
        <begin position="210"/>
        <end position="230"/>
    </location>
</feature>
<comment type="caution">
    <text evidence="6">The sequence shown here is derived from an EMBL/GenBank/DDBJ whole genome shotgun (WGS) entry which is preliminary data.</text>
</comment>
<evidence type="ECO:0000256" key="4">
    <source>
        <dbReference type="ARBA" id="ARBA00023136"/>
    </source>
</evidence>
<feature type="transmembrane region" description="Helical" evidence="5">
    <location>
        <begin position="175"/>
        <end position="198"/>
    </location>
</feature>
<evidence type="ECO:0000256" key="1">
    <source>
        <dbReference type="ARBA" id="ARBA00004127"/>
    </source>
</evidence>
<dbReference type="RefSeq" id="WP_130161788.1">
    <property type="nucleotide sequence ID" value="NZ_SGIM01000004.1"/>
</dbReference>